<dbReference type="GO" id="GO:0046983">
    <property type="term" value="F:protein dimerization activity"/>
    <property type="evidence" value="ECO:0007669"/>
    <property type="project" value="InterPro"/>
</dbReference>
<dbReference type="InterPro" id="IPR036890">
    <property type="entry name" value="HATPase_C_sf"/>
</dbReference>
<evidence type="ECO:0000256" key="4">
    <source>
        <dbReference type="ARBA" id="ARBA00022553"/>
    </source>
</evidence>
<comment type="caution">
    <text evidence="17">The sequence shown here is derived from an EMBL/GenBank/DDBJ whole genome shotgun (WGS) entry which is preliminary data.</text>
</comment>
<keyword evidence="9" id="KW-0067">ATP-binding</keyword>
<organism evidence="17 18">
    <name type="scientific">Poritiphilus flavus</name>
    <dbReference type="NCBI Taxonomy" id="2697053"/>
    <lineage>
        <taxon>Bacteria</taxon>
        <taxon>Pseudomonadati</taxon>
        <taxon>Bacteroidota</taxon>
        <taxon>Flavobacteriia</taxon>
        <taxon>Flavobacteriales</taxon>
        <taxon>Flavobacteriaceae</taxon>
        <taxon>Poritiphilus</taxon>
    </lineage>
</organism>
<evidence type="ECO:0000256" key="9">
    <source>
        <dbReference type="ARBA" id="ARBA00022840"/>
    </source>
</evidence>
<dbReference type="Proteomes" id="UP000475249">
    <property type="component" value="Unassembled WGS sequence"/>
</dbReference>
<dbReference type="InterPro" id="IPR003594">
    <property type="entry name" value="HATPase_dom"/>
</dbReference>
<evidence type="ECO:0000259" key="16">
    <source>
        <dbReference type="PROSITE" id="PS50113"/>
    </source>
</evidence>
<dbReference type="InterPro" id="IPR000014">
    <property type="entry name" value="PAS"/>
</dbReference>
<comment type="subcellular location">
    <subcellularLocation>
        <location evidence="2">Membrane</location>
        <topology evidence="2">Multi-pass membrane protein</topology>
    </subcellularLocation>
</comment>
<sequence length="616" mass="70176">MQDLKQQQALDTATFLRVRKWYLLAFATIALTIIVAQILIQQHLNSQLNDSRVINVAGRQRAFSQKLVKEVLMLRSGQSDGPSSPQLLEDLRHTLYVWRTSHNGLQQGNDSIGLPKEENVVILELFADLNPHHEAMVDAAESILRGTEGEQDLPESYNEDLQTLLENEAIFLTKMDAIVNEYDALSKEKLQELKLKEYLLLGISLAILFLEVMFIFRPLSIQIRETISKLIRSQKESDATANEIQRLFLEKEKSLQQLQELNFVIDNAALFASTRRDGTVVFISKKFLALLERPESNMNVPLSEILTADQGQQQYLREVLTSKRKNIRSEEIEISTQTGKHLWLDMSIIPMHQSGLEQSVLILCSDITERKKNQLKVEELTKQNYEENMRQKQLQASKIVEGQEEERKRIAKDIHDGIGQMLTALKFNIESINTDQKEKTKEKVAYLKELTTDLIKGVRTATFNLTPPELEDHGIFPALQKMTVELSKLTGRNILFENKAKRSIRFHSLAETNIYRVTQEAVNNAIKYAEANYILVTINYHDGLLSVVIDDDGKGFDTSILKKGAKHESEGGMGVVFMKERMSYINGRLFINSIPGEGTRVTINYNVKETVLDGTE</sequence>
<evidence type="ECO:0000256" key="1">
    <source>
        <dbReference type="ARBA" id="ARBA00000085"/>
    </source>
</evidence>
<name>A0A6L9E719_9FLAO</name>
<dbReference type="Pfam" id="PF02518">
    <property type="entry name" value="HATPase_c"/>
    <property type="match status" value="1"/>
</dbReference>
<keyword evidence="4" id="KW-0597">Phosphoprotein</keyword>
<keyword evidence="18" id="KW-1185">Reference proteome</keyword>
<dbReference type="EC" id="2.7.13.3" evidence="3"/>
<evidence type="ECO:0000256" key="5">
    <source>
        <dbReference type="ARBA" id="ARBA00022679"/>
    </source>
</evidence>
<dbReference type="GO" id="GO:0000155">
    <property type="term" value="F:phosphorelay sensor kinase activity"/>
    <property type="evidence" value="ECO:0007669"/>
    <property type="project" value="InterPro"/>
</dbReference>
<dbReference type="Gene3D" id="3.30.450.20">
    <property type="entry name" value="PAS domain"/>
    <property type="match status" value="1"/>
</dbReference>
<feature type="coiled-coil region" evidence="13">
    <location>
        <begin position="368"/>
        <end position="395"/>
    </location>
</feature>
<evidence type="ECO:0000256" key="10">
    <source>
        <dbReference type="ARBA" id="ARBA00022989"/>
    </source>
</evidence>
<evidence type="ECO:0000256" key="8">
    <source>
        <dbReference type="ARBA" id="ARBA00022777"/>
    </source>
</evidence>
<protein>
    <recommendedName>
        <fullName evidence="3">histidine kinase</fullName>
        <ecNumber evidence="3">2.7.13.3</ecNumber>
    </recommendedName>
</protein>
<feature type="domain" description="Histidine kinase" evidence="15">
    <location>
        <begin position="514"/>
        <end position="609"/>
    </location>
</feature>
<evidence type="ECO:0000256" key="2">
    <source>
        <dbReference type="ARBA" id="ARBA00004141"/>
    </source>
</evidence>
<evidence type="ECO:0000256" key="12">
    <source>
        <dbReference type="ARBA" id="ARBA00023136"/>
    </source>
</evidence>
<dbReference type="InterPro" id="IPR029095">
    <property type="entry name" value="NarX-like_N"/>
</dbReference>
<dbReference type="GO" id="GO:0005524">
    <property type="term" value="F:ATP binding"/>
    <property type="evidence" value="ECO:0007669"/>
    <property type="project" value="UniProtKB-KW"/>
</dbReference>
<dbReference type="PANTHER" id="PTHR24421:SF10">
    <property type="entry name" value="NITRATE_NITRITE SENSOR PROTEIN NARQ"/>
    <property type="match status" value="1"/>
</dbReference>
<keyword evidence="10 14" id="KW-1133">Transmembrane helix</keyword>
<dbReference type="CDD" id="cd16917">
    <property type="entry name" value="HATPase_UhpB-NarQ-NarX-like"/>
    <property type="match status" value="1"/>
</dbReference>
<dbReference type="PROSITE" id="PS50113">
    <property type="entry name" value="PAC"/>
    <property type="match status" value="1"/>
</dbReference>
<evidence type="ECO:0000313" key="18">
    <source>
        <dbReference type="Proteomes" id="UP000475249"/>
    </source>
</evidence>
<keyword evidence="5" id="KW-0808">Transferase</keyword>
<dbReference type="GO" id="GO:0016020">
    <property type="term" value="C:membrane"/>
    <property type="evidence" value="ECO:0007669"/>
    <property type="project" value="UniProtKB-SubCell"/>
</dbReference>
<dbReference type="Pfam" id="PF07730">
    <property type="entry name" value="HisKA_3"/>
    <property type="match status" value="1"/>
</dbReference>
<accession>A0A6L9E719</accession>
<dbReference type="PANTHER" id="PTHR24421">
    <property type="entry name" value="NITRATE/NITRITE SENSOR PROTEIN NARX-RELATED"/>
    <property type="match status" value="1"/>
</dbReference>
<evidence type="ECO:0000256" key="14">
    <source>
        <dbReference type="SAM" id="Phobius"/>
    </source>
</evidence>
<feature type="domain" description="PAC" evidence="16">
    <location>
        <begin position="328"/>
        <end position="379"/>
    </location>
</feature>
<evidence type="ECO:0000256" key="6">
    <source>
        <dbReference type="ARBA" id="ARBA00022692"/>
    </source>
</evidence>
<dbReference type="AlphaFoldDB" id="A0A6L9E719"/>
<dbReference type="Gene3D" id="1.20.5.1930">
    <property type="match status" value="1"/>
</dbReference>
<evidence type="ECO:0000256" key="7">
    <source>
        <dbReference type="ARBA" id="ARBA00022741"/>
    </source>
</evidence>
<keyword evidence="8" id="KW-0418">Kinase</keyword>
<keyword evidence="13" id="KW-0175">Coiled coil</keyword>
<evidence type="ECO:0000256" key="3">
    <source>
        <dbReference type="ARBA" id="ARBA00012438"/>
    </source>
</evidence>
<dbReference type="Pfam" id="PF13426">
    <property type="entry name" value="PAS_9"/>
    <property type="match status" value="1"/>
</dbReference>
<keyword evidence="11" id="KW-0902">Two-component regulatory system</keyword>
<keyword evidence="12 14" id="KW-0472">Membrane</keyword>
<reference evidence="17 18" key="1">
    <citation type="submission" date="2020-01" db="EMBL/GenBank/DDBJ databases">
        <title>Bacteria diversity of Porities sp.</title>
        <authorList>
            <person name="Wang G."/>
        </authorList>
    </citation>
    <scope>NUCLEOTIDE SEQUENCE [LARGE SCALE GENOMIC DNA]</scope>
    <source>
        <strain evidence="17 18">R33</strain>
    </source>
</reference>
<dbReference type="NCBIfam" id="TIGR00229">
    <property type="entry name" value="sensory_box"/>
    <property type="match status" value="1"/>
</dbReference>
<evidence type="ECO:0000256" key="13">
    <source>
        <dbReference type="SAM" id="Coils"/>
    </source>
</evidence>
<dbReference type="InterPro" id="IPR005467">
    <property type="entry name" value="His_kinase_dom"/>
</dbReference>
<feature type="transmembrane region" description="Helical" evidence="14">
    <location>
        <begin position="21"/>
        <end position="40"/>
    </location>
</feature>
<dbReference type="SUPFAM" id="SSF55785">
    <property type="entry name" value="PYP-like sensor domain (PAS domain)"/>
    <property type="match status" value="1"/>
</dbReference>
<dbReference type="InterPro" id="IPR050482">
    <property type="entry name" value="Sensor_HK_TwoCompSys"/>
</dbReference>
<evidence type="ECO:0000256" key="11">
    <source>
        <dbReference type="ARBA" id="ARBA00023012"/>
    </source>
</evidence>
<gene>
    <name evidence="17" type="ORF">GTQ38_01035</name>
</gene>
<dbReference type="EMBL" id="WXYO01000001">
    <property type="protein sequence ID" value="NAS10565.1"/>
    <property type="molecule type" value="Genomic_DNA"/>
</dbReference>
<dbReference type="Gene3D" id="3.30.565.10">
    <property type="entry name" value="Histidine kinase-like ATPase, C-terminal domain"/>
    <property type="match status" value="1"/>
</dbReference>
<keyword evidence="6 14" id="KW-0812">Transmembrane</keyword>
<dbReference type="PROSITE" id="PS50109">
    <property type="entry name" value="HIS_KIN"/>
    <property type="match status" value="1"/>
</dbReference>
<dbReference type="InterPro" id="IPR000700">
    <property type="entry name" value="PAS-assoc_C"/>
</dbReference>
<keyword evidence="7" id="KW-0547">Nucleotide-binding</keyword>
<evidence type="ECO:0000313" key="17">
    <source>
        <dbReference type="EMBL" id="NAS10565.1"/>
    </source>
</evidence>
<dbReference type="Pfam" id="PF13675">
    <property type="entry name" value="PilJ"/>
    <property type="match status" value="1"/>
</dbReference>
<comment type="catalytic activity">
    <reaction evidence="1">
        <text>ATP + protein L-histidine = ADP + protein N-phospho-L-histidine.</text>
        <dbReference type="EC" id="2.7.13.3"/>
    </reaction>
</comment>
<dbReference type="InterPro" id="IPR035965">
    <property type="entry name" value="PAS-like_dom_sf"/>
</dbReference>
<proteinExistence type="predicted"/>
<evidence type="ECO:0000259" key="15">
    <source>
        <dbReference type="PROSITE" id="PS50109"/>
    </source>
</evidence>
<dbReference type="InterPro" id="IPR011712">
    <property type="entry name" value="Sig_transdc_His_kin_sub3_dim/P"/>
</dbReference>
<dbReference type="RefSeq" id="WP_161433366.1">
    <property type="nucleotide sequence ID" value="NZ_WXYO01000001.1"/>
</dbReference>
<dbReference type="SMART" id="SM00387">
    <property type="entry name" value="HATPase_c"/>
    <property type="match status" value="1"/>
</dbReference>
<dbReference type="SUPFAM" id="SSF55874">
    <property type="entry name" value="ATPase domain of HSP90 chaperone/DNA topoisomerase II/histidine kinase"/>
    <property type="match status" value="1"/>
</dbReference>